<sequence length="47" mass="5306">MITRRGWAVIWLVILLVVGLFTYATRDICYTGHGPIGYSSCEDLFTP</sequence>
<dbReference type="EMBL" id="LR797420">
    <property type="protein sequence ID" value="CAB4214932.1"/>
    <property type="molecule type" value="Genomic_DNA"/>
</dbReference>
<dbReference type="EMBL" id="LR797480">
    <property type="protein sequence ID" value="CAB4219619.1"/>
    <property type="molecule type" value="Genomic_DNA"/>
</dbReference>
<evidence type="ECO:0000313" key="1">
    <source>
        <dbReference type="EMBL" id="CAB4214932.1"/>
    </source>
</evidence>
<name>A0A6J5SL01_9CAUD</name>
<protein>
    <submittedName>
        <fullName evidence="1">Uncharacterized protein</fullName>
    </submittedName>
</protein>
<organism evidence="1">
    <name type="scientific">uncultured Caudovirales phage</name>
    <dbReference type="NCBI Taxonomy" id="2100421"/>
    <lineage>
        <taxon>Viruses</taxon>
        <taxon>Duplodnaviria</taxon>
        <taxon>Heunggongvirae</taxon>
        <taxon>Uroviricota</taxon>
        <taxon>Caudoviricetes</taxon>
        <taxon>Peduoviridae</taxon>
        <taxon>Maltschvirus</taxon>
        <taxon>Maltschvirus maltsch</taxon>
    </lineage>
</organism>
<proteinExistence type="predicted"/>
<reference evidence="1" key="1">
    <citation type="submission" date="2020-05" db="EMBL/GenBank/DDBJ databases">
        <authorList>
            <person name="Chiriac C."/>
            <person name="Salcher M."/>
            <person name="Ghai R."/>
            <person name="Kavagutti S V."/>
        </authorList>
    </citation>
    <scope>NUCLEOTIDE SEQUENCE</scope>
</reference>
<evidence type="ECO:0000313" key="2">
    <source>
        <dbReference type="EMBL" id="CAB4219619.1"/>
    </source>
</evidence>
<gene>
    <name evidence="1" type="ORF">UFOVP1467_19</name>
    <name evidence="2" type="ORF">UFOVP1616_3</name>
</gene>
<accession>A0A6J5SL01</accession>